<reference evidence="2 3" key="1">
    <citation type="journal article" date="2019" name="Genome Biol. Evol.">
        <title>Whole-Genome Sequencing of the Giant Devil Catfish, Bagarius yarrelli.</title>
        <authorList>
            <person name="Jiang W."/>
            <person name="Lv Y."/>
            <person name="Cheng L."/>
            <person name="Yang K."/>
            <person name="Chao B."/>
            <person name="Wang X."/>
            <person name="Li Y."/>
            <person name="Pan X."/>
            <person name="You X."/>
            <person name="Zhang Y."/>
            <person name="Yang J."/>
            <person name="Li J."/>
            <person name="Zhang X."/>
            <person name="Liu S."/>
            <person name="Sun C."/>
            <person name="Yang J."/>
            <person name="Shi Q."/>
        </authorList>
    </citation>
    <scope>NUCLEOTIDE SEQUENCE [LARGE SCALE GENOMIC DNA]</scope>
    <source>
        <strain evidence="2">JWS20170419001</strain>
        <tissue evidence="2">Muscle</tissue>
    </source>
</reference>
<accession>A0A556VB99</accession>
<evidence type="ECO:0000313" key="3">
    <source>
        <dbReference type="Proteomes" id="UP000319801"/>
    </source>
</evidence>
<keyword evidence="3" id="KW-1185">Reference proteome</keyword>
<dbReference type="EMBL" id="VCAZ01000201">
    <property type="protein sequence ID" value="TTG32359.1"/>
    <property type="molecule type" value="Genomic_DNA"/>
</dbReference>
<feature type="coiled-coil region" evidence="1">
    <location>
        <begin position="38"/>
        <end position="75"/>
    </location>
</feature>
<evidence type="ECO:0000256" key="1">
    <source>
        <dbReference type="SAM" id="Coils"/>
    </source>
</evidence>
<name>A0A556VB99_BAGYA</name>
<evidence type="ECO:0000313" key="2">
    <source>
        <dbReference type="EMBL" id="TTG32359.1"/>
    </source>
</evidence>
<dbReference type="OrthoDB" id="8954335at2759"/>
<dbReference type="Proteomes" id="UP000319801">
    <property type="component" value="Unassembled WGS sequence"/>
</dbReference>
<keyword evidence="1" id="KW-0175">Coiled coil</keyword>
<organism evidence="2 3">
    <name type="scientific">Bagarius yarrelli</name>
    <name type="common">Goonch</name>
    <name type="synonym">Bagrus yarrelli</name>
    <dbReference type="NCBI Taxonomy" id="175774"/>
    <lineage>
        <taxon>Eukaryota</taxon>
        <taxon>Metazoa</taxon>
        <taxon>Chordata</taxon>
        <taxon>Craniata</taxon>
        <taxon>Vertebrata</taxon>
        <taxon>Euteleostomi</taxon>
        <taxon>Actinopterygii</taxon>
        <taxon>Neopterygii</taxon>
        <taxon>Teleostei</taxon>
        <taxon>Ostariophysi</taxon>
        <taxon>Siluriformes</taxon>
        <taxon>Sisoridae</taxon>
        <taxon>Sisorinae</taxon>
        <taxon>Bagarius</taxon>
    </lineage>
</organism>
<sequence length="85" mass="10179">MDKNNCCTVCTGLNREYEGRDESETKTKFNSEFFKNVREELKINKRQKEEKKSIVEKLQEDLSKAREEKAELVEEAYRTIMKLLR</sequence>
<gene>
    <name evidence="2" type="ORF">Baya_15157</name>
</gene>
<protein>
    <submittedName>
        <fullName evidence="2">Uncharacterized protein</fullName>
    </submittedName>
</protein>
<dbReference type="AlphaFoldDB" id="A0A556VB99"/>
<comment type="caution">
    <text evidence="2">The sequence shown here is derived from an EMBL/GenBank/DDBJ whole genome shotgun (WGS) entry which is preliminary data.</text>
</comment>
<proteinExistence type="predicted"/>